<evidence type="ECO:0000256" key="6">
    <source>
        <dbReference type="ARBA" id="ARBA00022729"/>
    </source>
</evidence>
<evidence type="ECO:0000256" key="3">
    <source>
        <dbReference type="ARBA" id="ARBA00022452"/>
    </source>
</evidence>
<accession>A0AAE9XQT8</accession>
<dbReference type="PROSITE" id="PS52016">
    <property type="entry name" value="TONB_DEPENDENT_REC_3"/>
    <property type="match status" value="1"/>
</dbReference>
<evidence type="ECO:0000259" key="16">
    <source>
        <dbReference type="Pfam" id="PF00593"/>
    </source>
</evidence>
<evidence type="ECO:0000256" key="1">
    <source>
        <dbReference type="ARBA" id="ARBA00004571"/>
    </source>
</evidence>
<organism evidence="18 19">
    <name type="scientific">Gimibacter soli</name>
    <dbReference type="NCBI Taxonomy" id="3024400"/>
    <lineage>
        <taxon>Bacteria</taxon>
        <taxon>Pseudomonadati</taxon>
        <taxon>Pseudomonadota</taxon>
        <taxon>Alphaproteobacteria</taxon>
        <taxon>Kordiimonadales</taxon>
        <taxon>Temperatibacteraceae</taxon>
        <taxon>Gimibacter</taxon>
    </lineage>
</organism>
<dbReference type="GO" id="GO:0006826">
    <property type="term" value="P:iron ion transport"/>
    <property type="evidence" value="ECO:0007669"/>
    <property type="project" value="UniProtKB-KW"/>
</dbReference>
<feature type="chain" id="PRO_5041983449" evidence="15">
    <location>
        <begin position="27"/>
        <end position="770"/>
    </location>
</feature>
<feature type="domain" description="TonB-dependent receptor-like beta-barrel" evidence="16">
    <location>
        <begin position="270"/>
        <end position="727"/>
    </location>
</feature>
<keyword evidence="19" id="KW-1185">Reference proteome</keyword>
<feature type="signal peptide" evidence="15">
    <location>
        <begin position="1"/>
        <end position="26"/>
    </location>
</feature>
<keyword evidence="18" id="KW-0675">Receptor</keyword>
<evidence type="ECO:0000256" key="14">
    <source>
        <dbReference type="RuleBase" id="RU003357"/>
    </source>
</evidence>
<evidence type="ECO:0000256" key="15">
    <source>
        <dbReference type="SAM" id="SignalP"/>
    </source>
</evidence>
<dbReference type="InterPro" id="IPR012910">
    <property type="entry name" value="Plug_dom"/>
</dbReference>
<dbReference type="PANTHER" id="PTHR32552">
    <property type="entry name" value="FERRICHROME IRON RECEPTOR-RELATED"/>
    <property type="match status" value="1"/>
</dbReference>
<keyword evidence="4" id="KW-0410">Iron transport</keyword>
<keyword evidence="9 14" id="KW-0798">TonB box</keyword>
<evidence type="ECO:0000256" key="11">
    <source>
        <dbReference type="ARBA" id="ARBA00023237"/>
    </source>
</evidence>
<evidence type="ECO:0000256" key="8">
    <source>
        <dbReference type="ARBA" id="ARBA00023065"/>
    </source>
</evidence>
<keyword evidence="8" id="KW-0406">Ion transport</keyword>
<evidence type="ECO:0000313" key="18">
    <source>
        <dbReference type="EMBL" id="WCL53406.1"/>
    </source>
</evidence>
<keyword evidence="3 12" id="KW-1134">Transmembrane beta strand</keyword>
<dbReference type="GO" id="GO:0009279">
    <property type="term" value="C:cell outer membrane"/>
    <property type="evidence" value="ECO:0007669"/>
    <property type="project" value="UniProtKB-SubCell"/>
</dbReference>
<feature type="domain" description="TonB-dependent receptor plug" evidence="17">
    <location>
        <begin position="51"/>
        <end position="158"/>
    </location>
</feature>
<reference evidence="18" key="1">
    <citation type="submission" date="2023-01" db="EMBL/GenBank/DDBJ databases">
        <title>The genome sequence of Kordiimonadaceae bacterium 6D33.</title>
        <authorList>
            <person name="Liu Y."/>
        </authorList>
    </citation>
    <scope>NUCLEOTIDE SEQUENCE</scope>
    <source>
        <strain evidence="18">6D33</strain>
    </source>
</reference>
<keyword evidence="7" id="KW-0408">Iron</keyword>
<keyword evidence="5 12" id="KW-0812">Transmembrane</keyword>
<dbReference type="InterPro" id="IPR036942">
    <property type="entry name" value="Beta-barrel_TonB_sf"/>
</dbReference>
<evidence type="ECO:0000256" key="7">
    <source>
        <dbReference type="ARBA" id="ARBA00023004"/>
    </source>
</evidence>
<dbReference type="AlphaFoldDB" id="A0AAE9XQT8"/>
<dbReference type="Proteomes" id="UP001217500">
    <property type="component" value="Chromosome"/>
</dbReference>
<name>A0AAE9XQT8_9PROT</name>
<dbReference type="Gene3D" id="2.40.170.20">
    <property type="entry name" value="TonB-dependent receptor, beta-barrel domain"/>
    <property type="match status" value="1"/>
</dbReference>
<sequence>MNTKYTIRALLCSCASLAIQAPAAMAQDDSATSSVMFEEITVTAQKREQRAQDVGIAITAISGNQMKAFGMTNAQQITDFAPGVSTVQPNGEANYSIAIRGVANSDFTTNVESPVAIYVDETYISQTSGAGFMMFDLDRAEILRGPQGTLFGRNATGGLVHFITRKPSQEAEGYMEVSYGRFDRVRAEGAYGTPLNDQWSARVSFATNQGDGYITNRQNPGQKLNNANETAGRLQLLYEGDGVDLLLNARFGEQDIRTGFFEYKSAIYPTGDFTPGLPNPFLGDYVDTDDDVYAGDYDFTGHNDLSTRGYTATLNWEATDSITLTSITDYQTVKRDYIEDSDASPAKYFQFFLTTDAKQFSQELRLSGTNEELKWVTGLYYLDLDISDSNGGIMPGLFEALYGASVEELGFNGLVNPYSSKSKSWSLFGQLEYDLSDTLTLIGGARYISEKKDFAYRDIVALFPDNSTSGQDPRAEWLVDAVAPYEDSRKDHEWSARLQMDYKPSDDLLFYASWNRGVKSGGYNGPLLPTDIYVTDAFMKYEPEILNAFETGFKWDIAPGTYRLNGSVYYYDYANYQAFSIIALDTFTLNSQAKNKGFELEFQAAPARGLDIQLGVGYIDAKVSDVPGLTIDVDTPAGLVTALLPGAKVRPVQTPKWNLNGLVRYETAIGNAGNLALQLDGQYRSSHTFALTGAPAVSENGYAILNTSATWYPEDKNWSLRFQVQNLTDAEYVVQAFDLSGTVAEGGFFGLVEQYYGRPRQWSVTFSLDF</sequence>
<comment type="similarity">
    <text evidence="12 14">Belongs to the TonB-dependent receptor family.</text>
</comment>
<keyword evidence="2 12" id="KW-0813">Transport</keyword>
<dbReference type="InterPro" id="IPR010917">
    <property type="entry name" value="TonB_rcpt_CS"/>
</dbReference>
<dbReference type="Pfam" id="PF07715">
    <property type="entry name" value="Plug"/>
    <property type="match status" value="1"/>
</dbReference>
<protein>
    <submittedName>
        <fullName evidence="18">TonB-dependent receptor</fullName>
    </submittedName>
</protein>
<keyword evidence="11 12" id="KW-0998">Cell outer membrane</keyword>
<dbReference type="EMBL" id="CP116805">
    <property type="protein sequence ID" value="WCL53406.1"/>
    <property type="molecule type" value="Genomic_DNA"/>
</dbReference>
<evidence type="ECO:0000256" key="2">
    <source>
        <dbReference type="ARBA" id="ARBA00022448"/>
    </source>
</evidence>
<evidence type="ECO:0000256" key="13">
    <source>
        <dbReference type="PROSITE-ProRule" id="PRU10144"/>
    </source>
</evidence>
<gene>
    <name evidence="18" type="ORF">PH603_12740</name>
</gene>
<evidence type="ECO:0000256" key="10">
    <source>
        <dbReference type="ARBA" id="ARBA00023136"/>
    </source>
</evidence>
<keyword evidence="10 12" id="KW-0472">Membrane</keyword>
<dbReference type="RefSeq" id="WP_289502918.1">
    <property type="nucleotide sequence ID" value="NZ_CP116805.1"/>
</dbReference>
<evidence type="ECO:0000256" key="5">
    <source>
        <dbReference type="ARBA" id="ARBA00022692"/>
    </source>
</evidence>
<dbReference type="PROSITE" id="PS01156">
    <property type="entry name" value="TONB_DEPENDENT_REC_2"/>
    <property type="match status" value="1"/>
</dbReference>
<evidence type="ECO:0000256" key="12">
    <source>
        <dbReference type="PROSITE-ProRule" id="PRU01360"/>
    </source>
</evidence>
<evidence type="ECO:0000259" key="17">
    <source>
        <dbReference type="Pfam" id="PF07715"/>
    </source>
</evidence>
<feature type="short sequence motif" description="TonB C-terminal box" evidence="13">
    <location>
        <begin position="753"/>
        <end position="770"/>
    </location>
</feature>
<evidence type="ECO:0000256" key="4">
    <source>
        <dbReference type="ARBA" id="ARBA00022496"/>
    </source>
</evidence>
<keyword evidence="6 15" id="KW-0732">Signal</keyword>
<dbReference type="InterPro" id="IPR000531">
    <property type="entry name" value="Beta-barrel_TonB"/>
</dbReference>
<proteinExistence type="inferred from homology"/>
<dbReference type="PANTHER" id="PTHR32552:SF81">
    <property type="entry name" value="TONB-DEPENDENT OUTER MEMBRANE RECEPTOR"/>
    <property type="match status" value="1"/>
</dbReference>
<dbReference type="InterPro" id="IPR039426">
    <property type="entry name" value="TonB-dep_rcpt-like"/>
</dbReference>
<dbReference type="Pfam" id="PF00593">
    <property type="entry name" value="TonB_dep_Rec_b-barrel"/>
    <property type="match status" value="1"/>
</dbReference>
<dbReference type="KEGG" id="gso:PH603_12740"/>
<evidence type="ECO:0000256" key="9">
    <source>
        <dbReference type="ARBA" id="ARBA00023077"/>
    </source>
</evidence>
<dbReference type="SUPFAM" id="SSF56935">
    <property type="entry name" value="Porins"/>
    <property type="match status" value="1"/>
</dbReference>
<evidence type="ECO:0000313" key="19">
    <source>
        <dbReference type="Proteomes" id="UP001217500"/>
    </source>
</evidence>
<comment type="subcellular location">
    <subcellularLocation>
        <location evidence="1 12">Cell outer membrane</location>
        <topology evidence="1 12">Multi-pass membrane protein</topology>
    </subcellularLocation>
</comment>